<evidence type="ECO:0000256" key="1">
    <source>
        <dbReference type="ARBA" id="ARBA00022448"/>
    </source>
</evidence>
<proteinExistence type="predicted"/>
<dbReference type="InterPro" id="IPR017911">
    <property type="entry name" value="MacB-like_ATP-bd"/>
</dbReference>
<dbReference type="InterPro" id="IPR027417">
    <property type="entry name" value="P-loop_NTPase"/>
</dbReference>
<accession>A0A934KBK6</accession>
<dbReference type="Proteomes" id="UP000620075">
    <property type="component" value="Unassembled WGS sequence"/>
</dbReference>
<dbReference type="AlphaFoldDB" id="A0A934KBK6"/>
<gene>
    <name evidence="5" type="ORF">JF888_04440</name>
</gene>
<feature type="domain" description="ABC transporter" evidence="4">
    <location>
        <begin position="1"/>
        <end position="220"/>
    </location>
</feature>
<dbReference type="Pfam" id="PF00005">
    <property type="entry name" value="ABC_tran"/>
    <property type="match status" value="1"/>
</dbReference>
<name>A0A934KBK6_9BACT</name>
<dbReference type="InterPro" id="IPR003439">
    <property type="entry name" value="ABC_transporter-like_ATP-bd"/>
</dbReference>
<protein>
    <submittedName>
        <fullName evidence="5">ABC transporter ATP-binding protein</fullName>
    </submittedName>
</protein>
<evidence type="ECO:0000259" key="4">
    <source>
        <dbReference type="PROSITE" id="PS50893"/>
    </source>
</evidence>
<dbReference type="SUPFAM" id="SSF52540">
    <property type="entry name" value="P-loop containing nucleoside triphosphate hydrolases"/>
    <property type="match status" value="1"/>
</dbReference>
<dbReference type="InterPro" id="IPR003593">
    <property type="entry name" value="AAA+_ATPase"/>
</dbReference>
<keyword evidence="1" id="KW-0813">Transport</keyword>
<dbReference type="EMBL" id="JAEKNQ010000019">
    <property type="protein sequence ID" value="MBJ7602429.1"/>
    <property type="molecule type" value="Genomic_DNA"/>
</dbReference>
<evidence type="ECO:0000313" key="6">
    <source>
        <dbReference type="Proteomes" id="UP000620075"/>
    </source>
</evidence>
<dbReference type="RefSeq" id="WP_338176933.1">
    <property type="nucleotide sequence ID" value="NZ_JAEKNQ010000019.1"/>
</dbReference>
<dbReference type="Gene3D" id="3.40.50.300">
    <property type="entry name" value="P-loop containing nucleotide triphosphate hydrolases"/>
    <property type="match status" value="1"/>
</dbReference>
<reference evidence="5 6" key="1">
    <citation type="submission" date="2020-10" db="EMBL/GenBank/DDBJ databases">
        <title>Ca. Dormibacterota MAGs.</title>
        <authorList>
            <person name="Montgomery K."/>
        </authorList>
    </citation>
    <scope>NUCLEOTIDE SEQUENCE [LARGE SCALE GENOMIC DNA]</scope>
    <source>
        <strain evidence="5">SC8811_S16_3</strain>
    </source>
</reference>
<dbReference type="PROSITE" id="PS50893">
    <property type="entry name" value="ABC_TRANSPORTER_2"/>
    <property type="match status" value="1"/>
</dbReference>
<evidence type="ECO:0000256" key="3">
    <source>
        <dbReference type="ARBA" id="ARBA00022840"/>
    </source>
</evidence>
<dbReference type="GO" id="GO:0005886">
    <property type="term" value="C:plasma membrane"/>
    <property type="evidence" value="ECO:0007669"/>
    <property type="project" value="TreeGrafter"/>
</dbReference>
<sequence length="220" mass="22564">MVATGLSRGFGAGAARVEALRQASLTVADSELVVVLGRSGAGKTTLLSVCGGLDRPDSGSVLVAGQRVDQLRDGQLQRFLATTAGWVFQTAGLLPLLTAEENVALGLRLAGAPEAAALRAARDALTVVGLGERRAHRGNELSGGEQHRVALARALAKGPALLYADEPTAQLDSETGGAILSLIRESADSGIPVLMATHDELAAEVADRVLRLDDGVLTSA</sequence>
<dbReference type="PANTHER" id="PTHR24220:SF685">
    <property type="entry name" value="ABC TRANSPORTER RELATED"/>
    <property type="match status" value="1"/>
</dbReference>
<dbReference type="PANTHER" id="PTHR24220">
    <property type="entry name" value="IMPORT ATP-BINDING PROTEIN"/>
    <property type="match status" value="1"/>
</dbReference>
<dbReference type="SMART" id="SM00382">
    <property type="entry name" value="AAA"/>
    <property type="match status" value="1"/>
</dbReference>
<dbReference type="CDD" id="cd03255">
    <property type="entry name" value="ABC_MJ0796_LolCDE_FtsE"/>
    <property type="match status" value="1"/>
</dbReference>
<keyword evidence="3 5" id="KW-0067">ATP-binding</keyword>
<keyword evidence="2" id="KW-0547">Nucleotide-binding</keyword>
<dbReference type="GO" id="GO:0005524">
    <property type="term" value="F:ATP binding"/>
    <property type="evidence" value="ECO:0007669"/>
    <property type="project" value="UniProtKB-KW"/>
</dbReference>
<dbReference type="GO" id="GO:0022857">
    <property type="term" value="F:transmembrane transporter activity"/>
    <property type="evidence" value="ECO:0007669"/>
    <property type="project" value="TreeGrafter"/>
</dbReference>
<dbReference type="GO" id="GO:0016887">
    <property type="term" value="F:ATP hydrolysis activity"/>
    <property type="evidence" value="ECO:0007669"/>
    <property type="project" value="InterPro"/>
</dbReference>
<evidence type="ECO:0000313" key="5">
    <source>
        <dbReference type="EMBL" id="MBJ7602429.1"/>
    </source>
</evidence>
<comment type="caution">
    <text evidence="5">The sequence shown here is derived from an EMBL/GenBank/DDBJ whole genome shotgun (WGS) entry which is preliminary data.</text>
</comment>
<dbReference type="InterPro" id="IPR015854">
    <property type="entry name" value="ABC_transpr_LolD-like"/>
</dbReference>
<organism evidence="5 6">
    <name type="scientific">Candidatus Dormiibacter inghamiae</name>
    <dbReference type="NCBI Taxonomy" id="3127013"/>
    <lineage>
        <taxon>Bacteria</taxon>
        <taxon>Bacillati</taxon>
        <taxon>Candidatus Dormiibacterota</taxon>
        <taxon>Candidatus Dormibacteria</taxon>
        <taxon>Candidatus Dormibacterales</taxon>
        <taxon>Candidatus Dormibacteraceae</taxon>
        <taxon>Candidatus Dormiibacter</taxon>
    </lineage>
</organism>
<evidence type="ECO:0000256" key="2">
    <source>
        <dbReference type="ARBA" id="ARBA00022741"/>
    </source>
</evidence>